<organism evidence="1 2">
    <name type="scientific">Microctonus hyperodae</name>
    <name type="common">Parasitoid wasp</name>
    <dbReference type="NCBI Taxonomy" id="165561"/>
    <lineage>
        <taxon>Eukaryota</taxon>
        <taxon>Metazoa</taxon>
        <taxon>Ecdysozoa</taxon>
        <taxon>Arthropoda</taxon>
        <taxon>Hexapoda</taxon>
        <taxon>Insecta</taxon>
        <taxon>Pterygota</taxon>
        <taxon>Neoptera</taxon>
        <taxon>Endopterygota</taxon>
        <taxon>Hymenoptera</taxon>
        <taxon>Apocrita</taxon>
        <taxon>Ichneumonoidea</taxon>
        <taxon>Braconidae</taxon>
        <taxon>Euphorinae</taxon>
        <taxon>Microctonus</taxon>
    </lineage>
</organism>
<name>A0AA39KII8_MICHY</name>
<evidence type="ECO:0000313" key="1">
    <source>
        <dbReference type="EMBL" id="KAK0162849.1"/>
    </source>
</evidence>
<dbReference type="Proteomes" id="UP001168972">
    <property type="component" value="Unassembled WGS sequence"/>
</dbReference>
<dbReference type="AlphaFoldDB" id="A0AA39KII8"/>
<dbReference type="EMBL" id="JAQQBR010001833">
    <property type="protein sequence ID" value="KAK0162849.1"/>
    <property type="molecule type" value="Genomic_DNA"/>
</dbReference>
<accession>A0AA39KII8</accession>
<evidence type="ECO:0000313" key="2">
    <source>
        <dbReference type="Proteomes" id="UP001168972"/>
    </source>
</evidence>
<reference evidence="1" key="1">
    <citation type="journal article" date="2023" name="bioRxiv">
        <title>Scaffold-level genome assemblies of two parasitoid biocontrol wasps reveal the parthenogenesis mechanism and an associated novel virus.</title>
        <authorList>
            <person name="Inwood S."/>
            <person name="Skelly J."/>
            <person name="Guhlin J."/>
            <person name="Harrop T."/>
            <person name="Goldson S."/>
            <person name="Dearden P."/>
        </authorList>
    </citation>
    <scope>NUCLEOTIDE SEQUENCE</scope>
    <source>
        <strain evidence="1">Lincoln</strain>
        <tissue evidence="1">Whole body</tissue>
    </source>
</reference>
<sequence length="152" mass="18001">MERRVLHVKTRYTEKTSTCLLPLTTTSSRRKLKTLKATLNSHLQRRIFEHIDGTSCNELLIVLSSKTRKKTTRNLCTLWAIVTFVRDEDSVEFLRWCQAYRIKYLRQYEEIKKRNNVETTSSKNENTCFEKRLLRMLQELFYCGCLPGDLSA</sequence>
<reference evidence="1" key="2">
    <citation type="submission" date="2023-03" db="EMBL/GenBank/DDBJ databases">
        <authorList>
            <person name="Inwood S.N."/>
            <person name="Skelly J.G."/>
            <person name="Guhlin J."/>
            <person name="Harrop T.W.R."/>
            <person name="Goldson S.G."/>
            <person name="Dearden P.K."/>
        </authorList>
    </citation>
    <scope>NUCLEOTIDE SEQUENCE</scope>
    <source>
        <strain evidence="1">Lincoln</strain>
        <tissue evidence="1">Whole body</tissue>
    </source>
</reference>
<proteinExistence type="predicted"/>
<gene>
    <name evidence="1" type="ORF">PV327_006592</name>
</gene>
<protein>
    <submittedName>
        <fullName evidence="1">Uncharacterized protein</fullName>
    </submittedName>
</protein>
<comment type="caution">
    <text evidence="1">The sequence shown here is derived from an EMBL/GenBank/DDBJ whole genome shotgun (WGS) entry which is preliminary data.</text>
</comment>
<keyword evidence="2" id="KW-1185">Reference proteome</keyword>